<dbReference type="GO" id="GO:0005886">
    <property type="term" value="C:plasma membrane"/>
    <property type="evidence" value="ECO:0007669"/>
    <property type="project" value="UniProtKB-SubCell"/>
</dbReference>
<comment type="caution">
    <text evidence="14">The sequence shown here is derived from an EMBL/GenBank/DDBJ whole genome shotgun (WGS) entry which is preliminary data.</text>
</comment>
<feature type="coiled-coil region" evidence="9">
    <location>
        <begin position="187"/>
        <end position="214"/>
    </location>
</feature>
<accession>A0A2K1PY47</accession>
<feature type="domain" description="Multidrug export protein EmrA/FarA alpha-helical hairpin" evidence="12">
    <location>
        <begin position="116"/>
        <end position="249"/>
    </location>
</feature>
<dbReference type="GO" id="GO:0046677">
    <property type="term" value="P:response to antibiotic"/>
    <property type="evidence" value="ECO:0007669"/>
    <property type="project" value="UniProtKB-ARBA"/>
</dbReference>
<keyword evidence="3" id="KW-0813">Transport</keyword>
<dbReference type="Gene3D" id="2.40.50.100">
    <property type="match status" value="1"/>
</dbReference>
<keyword evidence="5" id="KW-0997">Cell inner membrane</keyword>
<feature type="transmembrane region" description="Helical" evidence="11">
    <location>
        <begin position="43"/>
        <end position="64"/>
    </location>
</feature>
<comment type="subcellular location">
    <subcellularLocation>
        <location evidence="1">Cell inner membrane</location>
        <topology evidence="1">Single-pass membrane protein</topology>
        <orientation evidence="1">Periplasmic side</orientation>
    </subcellularLocation>
</comment>
<dbReference type="FunFam" id="2.40.30.170:FF:000003">
    <property type="entry name" value="Multidrug resistance protein A"/>
    <property type="match status" value="1"/>
</dbReference>
<feature type="domain" description="p-hydroxybenzoic acid efflux pump subunit AaeA-like beta-barrel" evidence="13">
    <location>
        <begin position="287"/>
        <end position="379"/>
    </location>
</feature>
<dbReference type="GO" id="GO:0015721">
    <property type="term" value="P:bile acid and bile salt transport"/>
    <property type="evidence" value="ECO:0007669"/>
    <property type="project" value="UniProtKB-ARBA"/>
</dbReference>
<evidence type="ECO:0000256" key="8">
    <source>
        <dbReference type="ARBA" id="ARBA00023136"/>
    </source>
</evidence>
<evidence type="ECO:0000256" key="10">
    <source>
        <dbReference type="SAM" id="MobiDB-lite"/>
    </source>
</evidence>
<evidence type="ECO:0000256" key="6">
    <source>
        <dbReference type="ARBA" id="ARBA00022692"/>
    </source>
</evidence>
<keyword evidence="6 11" id="KW-0812">Transmembrane</keyword>
<dbReference type="Proteomes" id="UP000236220">
    <property type="component" value="Unassembled WGS sequence"/>
</dbReference>
<gene>
    <name evidence="14" type="ORF">Lysil_1890</name>
</gene>
<protein>
    <submittedName>
        <fullName evidence="14">Multidrug resistance efflux pump</fullName>
    </submittedName>
</protein>
<keyword evidence="7 11" id="KW-1133">Transmembrane helix</keyword>
<dbReference type="InterPro" id="IPR050739">
    <property type="entry name" value="MFP"/>
</dbReference>
<keyword evidence="8 11" id="KW-0472">Membrane</keyword>
<name>A0A2K1PY47_9GAMM</name>
<comment type="similarity">
    <text evidence="2">Belongs to the membrane fusion protein (MFP) (TC 8.A.1) family.</text>
</comment>
<dbReference type="Gene3D" id="1.10.287.470">
    <property type="entry name" value="Helix hairpin bin"/>
    <property type="match status" value="2"/>
</dbReference>
<dbReference type="SUPFAM" id="SSF111369">
    <property type="entry name" value="HlyD-like secretion proteins"/>
    <property type="match status" value="2"/>
</dbReference>
<evidence type="ECO:0000256" key="4">
    <source>
        <dbReference type="ARBA" id="ARBA00022475"/>
    </source>
</evidence>
<evidence type="ECO:0000256" key="11">
    <source>
        <dbReference type="SAM" id="Phobius"/>
    </source>
</evidence>
<keyword evidence="4" id="KW-1003">Cell membrane</keyword>
<feature type="region of interest" description="Disordered" evidence="10">
    <location>
        <begin position="1"/>
        <end position="36"/>
    </location>
</feature>
<evidence type="ECO:0000256" key="1">
    <source>
        <dbReference type="ARBA" id="ARBA00004383"/>
    </source>
</evidence>
<keyword evidence="9" id="KW-0175">Coiled coil</keyword>
<evidence type="ECO:0000313" key="14">
    <source>
        <dbReference type="EMBL" id="PNS07714.1"/>
    </source>
</evidence>
<evidence type="ECO:0000256" key="7">
    <source>
        <dbReference type="ARBA" id="ARBA00022989"/>
    </source>
</evidence>
<evidence type="ECO:0000256" key="2">
    <source>
        <dbReference type="ARBA" id="ARBA00009477"/>
    </source>
</evidence>
<evidence type="ECO:0000259" key="13">
    <source>
        <dbReference type="Pfam" id="PF25963"/>
    </source>
</evidence>
<dbReference type="PANTHER" id="PTHR30386">
    <property type="entry name" value="MEMBRANE FUSION SUBUNIT OF EMRAB-TOLC MULTIDRUG EFFLUX PUMP"/>
    <property type="match status" value="1"/>
</dbReference>
<evidence type="ECO:0000256" key="3">
    <source>
        <dbReference type="ARBA" id="ARBA00022448"/>
    </source>
</evidence>
<feature type="compositionally biased region" description="Low complexity" evidence="10">
    <location>
        <begin position="8"/>
        <end position="22"/>
    </location>
</feature>
<dbReference type="Pfam" id="PF25963">
    <property type="entry name" value="Beta-barrel_AAEA"/>
    <property type="match status" value="1"/>
</dbReference>
<dbReference type="EMBL" id="NPZB01000002">
    <property type="protein sequence ID" value="PNS07714.1"/>
    <property type="molecule type" value="Genomic_DNA"/>
</dbReference>
<dbReference type="Pfam" id="PF25885">
    <property type="entry name" value="HH_EMRA"/>
    <property type="match status" value="1"/>
</dbReference>
<dbReference type="InterPro" id="IPR058634">
    <property type="entry name" value="AaeA-lik-b-barrel"/>
</dbReference>
<dbReference type="GO" id="GO:1990961">
    <property type="term" value="P:xenobiotic detoxification by transmembrane export across the plasma membrane"/>
    <property type="evidence" value="ECO:0007669"/>
    <property type="project" value="UniProtKB-ARBA"/>
</dbReference>
<dbReference type="AlphaFoldDB" id="A0A2K1PY47"/>
<proteinExistence type="inferred from homology"/>
<evidence type="ECO:0000313" key="15">
    <source>
        <dbReference type="Proteomes" id="UP000236220"/>
    </source>
</evidence>
<organism evidence="14 15">
    <name type="scientific">Solilutibacter silvestris</name>
    <dbReference type="NCBI Taxonomy" id="1645665"/>
    <lineage>
        <taxon>Bacteria</taxon>
        <taxon>Pseudomonadati</taxon>
        <taxon>Pseudomonadota</taxon>
        <taxon>Gammaproteobacteria</taxon>
        <taxon>Lysobacterales</taxon>
        <taxon>Lysobacteraceae</taxon>
        <taxon>Solilutibacter</taxon>
    </lineage>
</organism>
<dbReference type="InterPro" id="IPR058633">
    <property type="entry name" value="EmrA/FarA_HH"/>
</dbReference>
<dbReference type="Gene3D" id="2.40.30.170">
    <property type="match status" value="1"/>
</dbReference>
<sequence>MTTEPNKTPAADTAAPSRPAASGALMPPTNPKDTPLQNKRRKALLLIAIVAIVLGIAWLLWYLVVGRWSESTDDAYVQGDVVTVTPQVGGTVTRIAVDDGMKVDAGQVLVGFDTNDSDLAYAQAEAALGSAVRQVRAQYRAAEAGNADITAREASVQQAQAAVDISRQDVSRRTGLVASGAVSSEELAHARAQLETAQANLAAAQAAVAGARDNAARAHVLIDNSTIRSNPAVVAAVAQLRQAYLARQRSGVLAPVSGYVAKRSVQLGQRVAPGTPMMAIIPLDGVWVDANFKETQLTKLRLNQRVELTSELYGDKVTYHGTLASLGMGTGSAFSVLPAQNASGNWIKIVQRIPVRILLDKKELLEHPLRLGLSMAVKVNLHDQGDGLLPTTTPTQPHLMTDAYDSALSKADAAVQRVIDDNMGSNGSH</sequence>
<keyword evidence="15" id="KW-1185">Reference proteome</keyword>
<dbReference type="PANTHER" id="PTHR30386:SF19">
    <property type="entry name" value="MULTIDRUG EXPORT PROTEIN EMRA-RELATED"/>
    <property type="match status" value="1"/>
</dbReference>
<evidence type="ECO:0000256" key="5">
    <source>
        <dbReference type="ARBA" id="ARBA00022519"/>
    </source>
</evidence>
<evidence type="ECO:0000259" key="12">
    <source>
        <dbReference type="Pfam" id="PF25885"/>
    </source>
</evidence>
<evidence type="ECO:0000256" key="9">
    <source>
        <dbReference type="SAM" id="Coils"/>
    </source>
</evidence>
<reference evidence="14 15" key="1">
    <citation type="submission" date="2017-08" db="EMBL/GenBank/DDBJ databases">
        <title>Lysobacter sylvestris genome.</title>
        <authorList>
            <person name="Zhang D.-C."/>
            <person name="Albuquerque L."/>
            <person name="Franca L."/>
            <person name="Froufe H.J.C."/>
            <person name="Barroso C."/>
            <person name="Egas C."/>
            <person name="Da Costa M."/>
            <person name="Margesin R."/>
        </authorList>
    </citation>
    <scope>NUCLEOTIDE SEQUENCE [LARGE SCALE GENOMIC DNA]</scope>
    <source>
        <strain evidence="14 15">AM20-91</strain>
    </source>
</reference>